<proteinExistence type="predicted"/>
<protein>
    <submittedName>
        <fullName evidence="1">Uncharacterized protein</fullName>
    </submittedName>
</protein>
<organism evidence="1 2">
    <name type="scientific">Asparagus officinalis</name>
    <name type="common">Garden asparagus</name>
    <dbReference type="NCBI Taxonomy" id="4686"/>
    <lineage>
        <taxon>Eukaryota</taxon>
        <taxon>Viridiplantae</taxon>
        <taxon>Streptophyta</taxon>
        <taxon>Embryophyta</taxon>
        <taxon>Tracheophyta</taxon>
        <taxon>Spermatophyta</taxon>
        <taxon>Magnoliopsida</taxon>
        <taxon>Liliopsida</taxon>
        <taxon>Asparagales</taxon>
        <taxon>Asparagaceae</taxon>
        <taxon>Asparagoideae</taxon>
        <taxon>Asparagus</taxon>
    </lineage>
</organism>
<evidence type="ECO:0000313" key="1">
    <source>
        <dbReference type="EMBL" id="ONK75589.1"/>
    </source>
</evidence>
<dbReference type="AlphaFoldDB" id="A0A5P1FFF3"/>
<sequence length="113" mass="13045">MDSMAKEYNVNLQILKFWYGQLHGTGSMQSMVFIAKDEKVFMTDEIIFPRVCVLPGRKNITNELKSFVYHLRNSLSVLRVASKQTIFTVCSLHILPISTSIKNFLTDLSWEKI</sequence>
<reference evidence="2" key="1">
    <citation type="journal article" date="2017" name="Nat. Commun.">
        <title>The asparagus genome sheds light on the origin and evolution of a young Y chromosome.</title>
        <authorList>
            <person name="Harkess A."/>
            <person name="Zhou J."/>
            <person name="Xu C."/>
            <person name="Bowers J.E."/>
            <person name="Van der Hulst R."/>
            <person name="Ayyampalayam S."/>
            <person name="Mercati F."/>
            <person name="Riccardi P."/>
            <person name="McKain M.R."/>
            <person name="Kakrana A."/>
            <person name="Tang H."/>
            <person name="Ray J."/>
            <person name="Groenendijk J."/>
            <person name="Arikit S."/>
            <person name="Mathioni S.M."/>
            <person name="Nakano M."/>
            <person name="Shan H."/>
            <person name="Telgmann-Rauber A."/>
            <person name="Kanno A."/>
            <person name="Yue Z."/>
            <person name="Chen H."/>
            <person name="Li W."/>
            <person name="Chen Y."/>
            <person name="Xu X."/>
            <person name="Zhang Y."/>
            <person name="Luo S."/>
            <person name="Chen H."/>
            <person name="Gao J."/>
            <person name="Mao Z."/>
            <person name="Pires J.C."/>
            <person name="Luo M."/>
            <person name="Kudrna D."/>
            <person name="Wing R.A."/>
            <person name="Meyers B.C."/>
            <person name="Yi K."/>
            <person name="Kong H."/>
            <person name="Lavrijsen P."/>
            <person name="Sunseri F."/>
            <person name="Falavigna A."/>
            <person name="Ye Y."/>
            <person name="Leebens-Mack J.H."/>
            <person name="Chen G."/>
        </authorList>
    </citation>
    <scope>NUCLEOTIDE SEQUENCE [LARGE SCALE GENOMIC DNA]</scope>
    <source>
        <strain evidence="2">cv. DH0086</strain>
    </source>
</reference>
<gene>
    <name evidence="1" type="ORF">A4U43_C03F18490</name>
</gene>
<name>A0A5P1FFF3_ASPOF</name>
<evidence type="ECO:0000313" key="2">
    <source>
        <dbReference type="Proteomes" id="UP000243459"/>
    </source>
</evidence>
<accession>A0A5P1FFF3</accession>
<dbReference type="Gramene" id="ONK75589">
    <property type="protein sequence ID" value="ONK75589"/>
    <property type="gene ID" value="A4U43_C03F18490"/>
</dbReference>
<dbReference type="EMBL" id="CM007383">
    <property type="protein sequence ID" value="ONK75589.1"/>
    <property type="molecule type" value="Genomic_DNA"/>
</dbReference>
<dbReference type="Proteomes" id="UP000243459">
    <property type="component" value="Chromosome 3"/>
</dbReference>
<keyword evidence="2" id="KW-1185">Reference proteome</keyword>